<dbReference type="Proteomes" id="UP000273500">
    <property type="component" value="Unassembled WGS sequence"/>
</dbReference>
<evidence type="ECO:0000256" key="3">
    <source>
        <dbReference type="ARBA" id="ARBA00022676"/>
    </source>
</evidence>
<evidence type="ECO:0000256" key="5">
    <source>
        <dbReference type="ARBA" id="ARBA00022692"/>
    </source>
</evidence>
<dbReference type="Pfam" id="PF13231">
    <property type="entry name" value="PMT_2"/>
    <property type="match status" value="1"/>
</dbReference>
<evidence type="ECO:0000259" key="9">
    <source>
        <dbReference type="Pfam" id="PF13231"/>
    </source>
</evidence>
<keyword evidence="6 8" id="KW-1133">Transmembrane helix</keyword>
<feature type="transmembrane region" description="Helical" evidence="8">
    <location>
        <begin position="6"/>
        <end position="25"/>
    </location>
</feature>
<keyword evidence="4" id="KW-0808">Transferase</keyword>
<dbReference type="GO" id="GO:0009103">
    <property type="term" value="P:lipopolysaccharide biosynthetic process"/>
    <property type="evidence" value="ECO:0007669"/>
    <property type="project" value="UniProtKB-ARBA"/>
</dbReference>
<feature type="transmembrane region" description="Helical" evidence="8">
    <location>
        <begin position="171"/>
        <end position="200"/>
    </location>
</feature>
<dbReference type="InterPro" id="IPR050297">
    <property type="entry name" value="LipidA_mod_glycosyltrf_83"/>
</dbReference>
<keyword evidence="7 8" id="KW-0472">Membrane</keyword>
<dbReference type="OrthoDB" id="1112848at2"/>
<evidence type="ECO:0000313" key="11">
    <source>
        <dbReference type="Proteomes" id="UP000273500"/>
    </source>
</evidence>
<keyword evidence="3" id="KW-0328">Glycosyltransferase</keyword>
<comment type="subcellular location">
    <subcellularLocation>
        <location evidence="1">Cell membrane</location>
        <topology evidence="1">Multi-pass membrane protein</topology>
    </subcellularLocation>
</comment>
<feature type="transmembrane region" description="Helical" evidence="8">
    <location>
        <begin position="212"/>
        <end position="233"/>
    </location>
</feature>
<dbReference type="RefSeq" id="WP_125417768.1">
    <property type="nucleotide sequence ID" value="NZ_RWIT01000001.1"/>
</dbReference>
<evidence type="ECO:0000256" key="8">
    <source>
        <dbReference type="SAM" id="Phobius"/>
    </source>
</evidence>
<reference evidence="10 11" key="1">
    <citation type="submission" date="2018-12" db="EMBL/GenBank/DDBJ databases">
        <authorList>
            <person name="Feng G."/>
            <person name="Zhu H."/>
        </authorList>
    </citation>
    <scope>NUCLEOTIDE SEQUENCE [LARGE SCALE GENOMIC DNA]</scope>
    <source>
        <strain evidence="10 11">KCTC 12533</strain>
    </source>
</reference>
<organism evidence="10 11">
    <name type="scientific">Hymenobacter rigui</name>
    <dbReference type="NCBI Taxonomy" id="334424"/>
    <lineage>
        <taxon>Bacteria</taxon>
        <taxon>Pseudomonadati</taxon>
        <taxon>Bacteroidota</taxon>
        <taxon>Cytophagia</taxon>
        <taxon>Cytophagales</taxon>
        <taxon>Hymenobacteraceae</taxon>
        <taxon>Hymenobacter</taxon>
    </lineage>
</organism>
<evidence type="ECO:0000313" key="10">
    <source>
        <dbReference type="EMBL" id="RSK51277.1"/>
    </source>
</evidence>
<accession>A0A428KX73</accession>
<feature type="transmembrane region" description="Helical" evidence="8">
    <location>
        <begin position="274"/>
        <end position="292"/>
    </location>
</feature>
<dbReference type="GO" id="GO:0005886">
    <property type="term" value="C:plasma membrane"/>
    <property type="evidence" value="ECO:0007669"/>
    <property type="project" value="UniProtKB-SubCell"/>
</dbReference>
<feature type="transmembrane region" description="Helical" evidence="8">
    <location>
        <begin position="135"/>
        <end position="159"/>
    </location>
</feature>
<keyword evidence="5 8" id="KW-0812">Transmembrane</keyword>
<comment type="caution">
    <text evidence="10">The sequence shown here is derived from an EMBL/GenBank/DDBJ whole genome shotgun (WGS) entry which is preliminary data.</text>
</comment>
<feature type="transmembrane region" description="Helical" evidence="8">
    <location>
        <begin position="95"/>
        <end position="115"/>
    </location>
</feature>
<sequence length="510" mass="57238">MNWPRGWFWPLLIGLNFLLHAPFFNRPPSSIHVWRQCNTLAVARNFYEEDMNILRPRVDRRNDTDGVTGMQFPSYEWAVAGSYKLFGFHEALPRLINWLIYMAGVVAFYLLVRQISGRAWLGAVGAWCMAWSPELFYHGINALPDILALTASIAGLYWFGQWRTTQKPGNLVLSMLAITLAGLTKLQFLAVGFPIAVFVVQDILKRRLGWAQLLQLAGFAVVTVAVPLAWYAYALRLIEASGLADFGIEFRPATDAATALNIIRKNLISDLPELLVGYGTLGLLLAGLWFLARRTPVRHPWFLPLLVWGLGVSAYYFIELAQMKLHTYYLMPLLPLLLLIAVWGAAQLASIPRARPWLLAFLLFQPLWATIRIDWGRWLHHSPDVAPELFNPVTRAQLEAATPANVRCLVGPDNSGCISLYYLHKKGFGFGTAADLLAPTASGQLYIESCITKGARYLYTNDSTVLTHPTLQRYLGRQLNQTGAFRVLELRHPAVSTAALSPVIQPVQRQ</sequence>
<evidence type="ECO:0000256" key="1">
    <source>
        <dbReference type="ARBA" id="ARBA00004651"/>
    </source>
</evidence>
<name>A0A428KX73_9BACT</name>
<dbReference type="PANTHER" id="PTHR33908:SF11">
    <property type="entry name" value="MEMBRANE PROTEIN"/>
    <property type="match status" value="1"/>
</dbReference>
<feature type="transmembrane region" description="Helical" evidence="8">
    <location>
        <begin position="330"/>
        <end position="351"/>
    </location>
</feature>
<keyword evidence="11" id="KW-1185">Reference proteome</keyword>
<keyword evidence="2" id="KW-1003">Cell membrane</keyword>
<feature type="domain" description="Glycosyltransferase RgtA/B/C/D-like" evidence="9">
    <location>
        <begin position="73"/>
        <end position="229"/>
    </location>
</feature>
<evidence type="ECO:0000256" key="7">
    <source>
        <dbReference type="ARBA" id="ARBA00023136"/>
    </source>
</evidence>
<proteinExistence type="predicted"/>
<dbReference type="AlphaFoldDB" id="A0A428KX73"/>
<evidence type="ECO:0000256" key="2">
    <source>
        <dbReference type="ARBA" id="ARBA00022475"/>
    </source>
</evidence>
<dbReference type="EMBL" id="RWIT01000001">
    <property type="protein sequence ID" value="RSK51277.1"/>
    <property type="molecule type" value="Genomic_DNA"/>
</dbReference>
<gene>
    <name evidence="10" type="ORF">EI291_02900</name>
</gene>
<evidence type="ECO:0000256" key="4">
    <source>
        <dbReference type="ARBA" id="ARBA00022679"/>
    </source>
</evidence>
<dbReference type="GO" id="GO:0016763">
    <property type="term" value="F:pentosyltransferase activity"/>
    <property type="evidence" value="ECO:0007669"/>
    <property type="project" value="TreeGrafter"/>
</dbReference>
<protein>
    <recommendedName>
        <fullName evidence="9">Glycosyltransferase RgtA/B/C/D-like domain-containing protein</fullName>
    </recommendedName>
</protein>
<dbReference type="PANTHER" id="PTHR33908">
    <property type="entry name" value="MANNOSYLTRANSFERASE YKCB-RELATED"/>
    <property type="match status" value="1"/>
</dbReference>
<evidence type="ECO:0000256" key="6">
    <source>
        <dbReference type="ARBA" id="ARBA00022989"/>
    </source>
</evidence>
<feature type="transmembrane region" description="Helical" evidence="8">
    <location>
        <begin position="298"/>
        <end position="318"/>
    </location>
</feature>
<dbReference type="InterPro" id="IPR038731">
    <property type="entry name" value="RgtA/B/C-like"/>
</dbReference>